<feature type="transmembrane region" description="Helical" evidence="7">
    <location>
        <begin position="267"/>
        <end position="288"/>
    </location>
</feature>
<dbReference type="PRINTS" id="PR01035">
    <property type="entry name" value="TCRTETA"/>
</dbReference>
<dbReference type="AlphaFoldDB" id="A0A543JRS4"/>
<feature type="transmembrane region" description="Helical" evidence="7">
    <location>
        <begin position="80"/>
        <end position="99"/>
    </location>
</feature>
<keyword evidence="3" id="KW-1003">Cell membrane</keyword>
<proteinExistence type="predicted"/>
<dbReference type="Pfam" id="PF07690">
    <property type="entry name" value="MFS_1"/>
    <property type="match status" value="1"/>
</dbReference>
<keyword evidence="10" id="KW-1185">Reference proteome</keyword>
<evidence type="ECO:0000313" key="9">
    <source>
        <dbReference type="EMBL" id="TQM85553.1"/>
    </source>
</evidence>
<feature type="transmembrane region" description="Helical" evidence="7">
    <location>
        <begin position="12"/>
        <end position="36"/>
    </location>
</feature>
<evidence type="ECO:0000256" key="3">
    <source>
        <dbReference type="ARBA" id="ARBA00022475"/>
    </source>
</evidence>
<evidence type="ECO:0000256" key="6">
    <source>
        <dbReference type="ARBA" id="ARBA00023136"/>
    </source>
</evidence>
<feature type="transmembrane region" description="Helical" evidence="7">
    <location>
        <begin position="200"/>
        <end position="220"/>
    </location>
</feature>
<keyword evidence="2" id="KW-0813">Transport</keyword>
<feature type="domain" description="Major facilitator superfamily (MFS) profile" evidence="8">
    <location>
        <begin position="14"/>
        <end position="487"/>
    </location>
</feature>
<feature type="transmembrane region" description="Helical" evidence="7">
    <location>
        <begin position="105"/>
        <end position="126"/>
    </location>
</feature>
<feature type="transmembrane region" description="Helical" evidence="7">
    <location>
        <begin position="333"/>
        <end position="351"/>
    </location>
</feature>
<dbReference type="EMBL" id="VFPP01000001">
    <property type="protein sequence ID" value="TQM85553.1"/>
    <property type="molecule type" value="Genomic_DNA"/>
</dbReference>
<dbReference type="InterPro" id="IPR036259">
    <property type="entry name" value="MFS_trans_sf"/>
</dbReference>
<organism evidence="9 10">
    <name type="scientific">Saccharothrix saharensis</name>
    <dbReference type="NCBI Taxonomy" id="571190"/>
    <lineage>
        <taxon>Bacteria</taxon>
        <taxon>Bacillati</taxon>
        <taxon>Actinomycetota</taxon>
        <taxon>Actinomycetes</taxon>
        <taxon>Pseudonocardiales</taxon>
        <taxon>Pseudonocardiaceae</taxon>
        <taxon>Saccharothrix</taxon>
    </lineage>
</organism>
<dbReference type="SUPFAM" id="SSF103473">
    <property type="entry name" value="MFS general substrate transporter"/>
    <property type="match status" value="1"/>
</dbReference>
<dbReference type="Proteomes" id="UP000316628">
    <property type="component" value="Unassembled WGS sequence"/>
</dbReference>
<reference evidence="9 10" key="1">
    <citation type="submission" date="2019-06" db="EMBL/GenBank/DDBJ databases">
        <title>Sequencing the genomes of 1000 actinobacteria strains.</title>
        <authorList>
            <person name="Klenk H.-P."/>
        </authorList>
    </citation>
    <scope>NUCLEOTIDE SEQUENCE [LARGE SCALE GENOMIC DNA]</scope>
    <source>
        <strain evidence="9 10">DSM 45456</strain>
    </source>
</reference>
<feature type="transmembrane region" description="Helical" evidence="7">
    <location>
        <begin position="51"/>
        <end position="68"/>
    </location>
</feature>
<dbReference type="InterPro" id="IPR001958">
    <property type="entry name" value="Tet-R_TetA/multi-R_MdtG-like"/>
</dbReference>
<gene>
    <name evidence="9" type="ORF">FHX81_8045</name>
</gene>
<evidence type="ECO:0000256" key="1">
    <source>
        <dbReference type="ARBA" id="ARBA00004651"/>
    </source>
</evidence>
<feature type="transmembrane region" description="Helical" evidence="7">
    <location>
        <begin position="357"/>
        <end position="383"/>
    </location>
</feature>
<keyword evidence="5 7" id="KW-1133">Transmembrane helix</keyword>
<feature type="transmembrane region" description="Helical" evidence="7">
    <location>
        <begin position="226"/>
        <end position="246"/>
    </location>
</feature>
<evidence type="ECO:0000259" key="8">
    <source>
        <dbReference type="PROSITE" id="PS50850"/>
    </source>
</evidence>
<comment type="caution">
    <text evidence="9">The sequence shown here is derived from an EMBL/GenBank/DDBJ whole genome shotgun (WGS) entry which is preliminary data.</text>
</comment>
<dbReference type="RefSeq" id="WP_141983579.1">
    <property type="nucleotide sequence ID" value="NZ_VFPP01000001.1"/>
</dbReference>
<evidence type="ECO:0000256" key="7">
    <source>
        <dbReference type="SAM" id="Phobius"/>
    </source>
</evidence>
<dbReference type="GO" id="GO:0022857">
    <property type="term" value="F:transmembrane transporter activity"/>
    <property type="evidence" value="ECO:0007669"/>
    <property type="project" value="InterPro"/>
</dbReference>
<name>A0A543JRS4_9PSEU</name>
<keyword evidence="6 7" id="KW-0472">Membrane</keyword>
<evidence type="ECO:0000256" key="4">
    <source>
        <dbReference type="ARBA" id="ARBA00022692"/>
    </source>
</evidence>
<dbReference type="Gene3D" id="1.20.1720.10">
    <property type="entry name" value="Multidrug resistance protein D"/>
    <property type="match status" value="1"/>
</dbReference>
<dbReference type="PANTHER" id="PTHR42718">
    <property type="entry name" value="MAJOR FACILITATOR SUPERFAMILY MULTIDRUG TRANSPORTER MFSC"/>
    <property type="match status" value="1"/>
</dbReference>
<sequence length="499" mass="50466">MDRTERAGAKEWLGLAVLALPTLLLSVDATVLYLALPHLGADLRPSGTETLWIIDVYGFMIAGFLITMGTLGDRIGRRKLLLIGALAFGAASVAAAYATDPAMLIGARALLGIAGATLMPSTLALITNMFHDPGQRGVAIGVWAACFSAGVAAGPLIGGALLELFWWGSVFLLAVPVMVVLLVTAPILLPESRDPEPGRLDLLSVLLSLAAILPVIYGLKVVAADGFGLGAVAAVVVGLVFAVLFVRRQKSLPDPLLDVRLFARPAFLGALLALLVGLAVVGVVYMFVTQYLQMVDGRAPLAAGLWLLPSAVAMIASSMVAPALAKRFAPGKLVAAALLVSAVGYLLLAFVDGPGGLALVVSGLVVVYLGIGPMMALGTDLVVGAAPAERAGSAAAMSETAMEFGLALGVAVLGSVGTAVYRSELPDGMPADAVESLAGALAVGGADVVEAARSAFTSGLNVVGLVSAVATVAIAAVTAVLVRGSSAPDHEPVAETSNA</sequence>
<comment type="subcellular location">
    <subcellularLocation>
        <location evidence="1">Cell membrane</location>
        <topology evidence="1">Multi-pass membrane protein</topology>
    </subcellularLocation>
</comment>
<evidence type="ECO:0000313" key="10">
    <source>
        <dbReference type="Proteomes" id="UP000316628"/>
    </source>
</evidence>
<dbReference type="OrthoDB" id="4172724at2"/>
<dbReference type="InterPro" id="IPR020846">
    <property type="entry name" value="MFS_dom"/>
</dbReference>
<protein>
    <submittedName>
        <fullName evidence="9">DHA2 family multidrug resistance protein-like MFS transporter</fullName>
    </submittedName>
</protein>
<accession>A0A543JRS4</accession>
<dbReference type="Gene3D" id="1.20.1250.20">
    <property type="entry name" value="MFS general substrate transporter like domains"/>
    <property type="match status" value="1"/>
</dbReference>
<evidence type="ECO:0000256" key="2">
    <source>
        <dbReference type="ARBA" id="ARBA00022448"/>
    </source>
</evidence>
<feature type="transmembrane region" description="Helical" evidence="7">
    <location>
        <begin position="462"/>
        <end position="482"/>
    </location>
</feature>
<dbReference type="PROSITE" id="PS50850">
    <property type="entry name" value="MFS"/>
    <property type="match status" value="1"/>
</dbReference>
<dbReference type="CDD" id="cd17321">
    <property type="entry name" value="MFS_MMR_MDR_like"/>
    <property type="match status" value="1"/>
</dbReference>
<feature type="transmembrane region" description="Helical" evidence="7">
    <location>
        <begin position="164"/>
        <end position="188"/>
    </location>
</feature>
<evidence type="ECO:0000256" key="5">
    <source>
        <dbReference type="ARBA" id="ARBA00022989"/>
    </source>
</evidence>
<feature type="transmembrane region" description="Helical" evidence="7">
    <location>
        <begin position="300"/>
        <end position="321"/>
    </location>
</feature>
<dbReference type="InterPro" id="IPR011701">
    <property type="entry name" value="MFS"/>
</dbReference>
<keyword evidence="4 7" id="KW-0812">Transmembrane</keyword>
<dbReference type="PANTHER" id="PTHR42718:SF47">
    <property type="entry name" value="METHYL VIOLOGEN RESISTANCE PROTEIN SMVA"/>
    <property type="match status" value="1"/>
</dbReference>
<feature type="transmembrane region" description="Helical" evidence="7">
    <location>
        <begin position="138"/>
        <end position="158"/>
    </location>
</feature>
<dbReference type="GO" id="GO:0005886">
    <property type="term" value="C:plasma membrane"/>
    <property type="evidence" value="ECO:0007669"/>
    <property type="project" value="UniProtKB-SubCell"/>
</dbReference>